<dbReference type="Proteomes" id="UP000093523">
    <property type="component" value="Unassembled WGS sequence"/>
</dbReference>
<keyword evidence="1" id="KW-0732">Signal</keyword>
<feature type="chain" id="PRO_5008632452" evidence="1">
    <location>
        <begin position="22"/>
        <end position="704"/>
    </location>
</feature>
<dbReference type="NCBIfam" id="TIGR04456">
    <property type="entry name" value="LruC_dom"/>
    <property type="match status" value="1"/>
</dbReference>
<comment type="caution">
    <text evidence="4">The sequence shown here is derived from an EMBL/GenBank/DDBJ whole genome shotgun (WGS) entry which is preliminary data.</text>
</comment>
<evidence type="ECO:0000259" key="2">
    <source>
        <dbReference type="Pfam" id="PF16130"/>
    </source>
</evidence>
<evidence type="ECO:0000313" key="4">
    <source>
        <dbReference type="EMBL" id="OCH22989.1"/>
    </source>
</evidence>
<reference evidence="4 5" key="1">
    <citation type="submission" date="2016-06" db="EMBL/GenBank/DDBJ databases">
        <authorList>
            <person name="Kjaerup R.B."/>
            <person name="Dalgaard T.S."/>
            <person name="Juul-Madsen H.R."/>
        </authorList>
    </citation>
    <scope>NUCLEOTIDE SEQUENCE [LARGE SCALE GENOMIC DNA]</scope>
    <source>
        <strain evidence="4 5">1S159</strain>
    </source>
</reference>
<dbReference type="OrthoDB" id="185324at2"/>
<evidence type="ECO:0000259" key="3">
    <source>
        <dbReference type="Pfam" id="PF20009"/>
    </source>
</evidence>
<feature type="domain" description="GEVED" evidence="3">
    <location>
        <begin position="335"/>
        <end position="409"/>
    </location>
</feature>
<dbReference type="InterPro" id="IPR045474">
    <property type="entry name" value="GEVED"/>
</dbReference>
<protein>
    <submittedName>
        <fullName evidence="4">LruC domain-containing protein</fullName>
    </submittedName>
</protein>
<dbReference type="STRING" id="688.A6E04_03545"/>
<proteinExistence type="predicted"/>
<sequence>MKYKQLLALVALTMTTVPVYATSVDLDFSNHIEATNLSNSFGPSYDGPVMHFLNVGTHDGKIIDAKISSRIIGDATFRYHTPNYKDNGAGQPSGDIGFLYQTNSPGPAGLIYTFEFYDGTDGLSGTFSIPYTVPEFDMIGYDIDGEPVQSEQVRVFKNEGFYSYQTGSAGASLTAEESSDGLSMLFTGPGTNYSETDTSGAVKFTYKNTSIVTLQFETVTAANSPLPNPIFSAFDGNWDLSGFTTPIESSDESDFGDAPDSYGTLQASNGAEHAISPTLYLGSTIDADTDGQPSIASNGDDLDISGNDDDGITVLTSLERGLDSLLNINVTGSGYLQGWADWDMNGSFEDSEQIITNSPVVNGQQVIPIRVGDNAVIGSVQTRFRLSSNPNIPNSGYVGDGEVEDYVFNVTDPGTTIQHSGYYTAAFEDNWPEVGDFDLNDVVTYYRTTIISKDGDVLRFDLTGSITAYGASYGNGLGWKLDGFTESDINLSLSRVEKNGVTRPNISPFTGEDKATPSPSGDLIVVASLNLRDDIIINEECKFHRTNPSCSASLESEQMTFSISLPFNSGSEPSVVSLTPLGAADPFIFGAGQGLYHGDSFSSPPGKELEIHTADFPPTTRGTLVEGFYGIAQDDSDAASTKYYRTTENIPWGIVIASPWNHPSEYIDISHAYPDFAEWVTSGGVSKPTWYLNPESNKTWSTAD</sequence>
<dbReference type="EMBL" id="MAJU01000004">
    <property type="protein sequence ID" value="OCH22989.1"/>
    <property type="molecule type" value="Genomic_DNA"/>
</dbReference>
<feature type="domain" description="DUF4842" evidence="2">
    <location>
        <begin position="456"/>
        <end position="691"/>
    </location>
</feature>
<feature type="signal peptide" evidence="1">
    <location>
        <begin position="1"/>
        <end position="21"/>
    </location>
</feature>
<gene>
    <name evidence="4" type="ORF">A6E04_03545</name>
</gene>
<dbReference type="InterPro" id="IPR031025">
    <property type="entry name" value="LruC_dom"/>
</dbReference>
<accession>A0A1B9P395</accession>
<evidence type="ECO:0000256" key="1">
    <source>
        <dbReference type="SAM" id="SignalP"/>
    </source>
</evidence>
<dbReference type="InterPro" id="IPR032295">
    <property type="entry name" value="DUF4842"/>
</dbReference>
<dbReference type="Pfam" id="PF16130">
    <property type="entry name" value="DUF4842"/>
    <property type="match status" value="1"/>
</dbReference>
<evidence type="ECO:0000313" key="5">
    <source>
        <dbReference type="Proteomes" id="UP000093523"/>
    </source>
</evidence>
<dbReference type="AlphaFoldDB" id="A0A1B9P395"/>
<dbReference type="Pfam" id="PF20009">
    <property type="entry name" value="GEVED"/>
    <property type="match status" value="1"/>
</dbReference>
<dbReference type="RefSeq" id="WP_065609485.1">
    <property type="nucleotide sequence ID" value="NZ_CAWMPN010000004.1"/>
</dbReference>
<organism evidence="4 5">
    <name type="scientific">Aliivibrio logei</name>
    <name type="common">Vibrio logei</name>
    <dbReference type="NCBI Taxonomy" id="688"/>
    <lineage>
        <taxon>Bacteria</taxon>
        <taxon>Pseudomonadati</taxon>
        <taxon>Pseudomonadota</taxon>
        <taxon>Gammaproteobacteria</taxon>
        <taxon>Vibrionales</taxon>
        <taxon>Vibrionaceae</taxon>
        <taxon>Aliivibrio</taxon>
    </lineage>
</organism>
<name>A0A1B9P395_ALILO</name>